<evidence type="ECO:0000256" key="2">
    <source>
        <dbReference type="ARBA" id="ARBA00022670"/>
    </source>
</evidence>
<dbReference type="PANTHER" id="PTHR12411">
    <property type="entry name" value="CYSTEINE PROTEASE FAMILY C1-RELATED"/>
    <property type="match status" value="1"/>
</dbReference>
<evidence type="ECO:0000256" key="1">
    <source>
        <dbReference type="ARBA" id="ARBA00008455"/>
    </source>
</evidence>
<dbReference type="InterPro" id="IPR000668">
    <property type="entry name" value="Peptidase_C1A_C"/>
</dbReference>
<evidence type="ECO:0000256" key="5">
    <source>
        <dbReference type="ARBA" id="ARBA00022807"/>
    </source>
</evidence>
<dbReference type="InterPro" id="IPR000169">
    <property type="entry name" value="Pept_cys_AS"/>
</dbReference>
<dbReference type="Pfam" id="PF00112">
    <property type="entry name" value="Peptidase_C1"/>
    <property type="match status" value="1"/>
</dbReference>
<comment type="caution">
    <text evidence="9">The sequence shown here is derived from an EMBL/GenBank/DDBJ whole genome shotgun (WGS) entry which is preliminary data.</text>
</comment>
<evidence type="ECO:0000256" key="7">
    <source>
        <dbReference type="ARBA" id="ARBA00023157"/>
    </source>
</evidence>
<dbReference type="PRINTS" id="PR00705">
    <property type="entry name" value="PAPAIN"/>
</dbReference>
<dbReference type="InterPro" id="IPR025661">
    <property type="entry name" value="Pept_asp_AS"/>
</dbReference>
<keyword evidence="10" id="KW-1185">Reference proteome</keyword>
<dbReference type="PROSITE" id="PS00139">
    <property type="entry name" value="THIOL_PROTEASE_CYS"/>
    <property type="match status" value="1"/>
</dbReference>
<dbReference type="GO" id="GO:0004197">
    <property type="term" value="F:cysteine-type endopeptidase activity"/>
    <property type="evidence" value="ECO:0007669"/>
    <property type="project" value="InterPro"/>
</dbReference>
<evidence type="ECO:0000256" key="4">
    <source>
        <dbReference type="ARBA" id="ARBA00022801"/>
    </source>
</evidence>
<dbReference type="Pfam" id="PF08127">
    <property type="entry name" value="Propeptide_C1"/>
    <property type="match status" value="1"/>
</dbReference>
<dbReference type="InterPro" id="IPR025660">
    <property type="entry name" value="Pept_his_AS"/>
</dbReference>
<keyword evidence="6" id="KW-0865">Zymogen</keyword>
<keyword evidence="7" id="KW-1015">Disulfide bond</keyword>
<dbReference type="InterPro" id="IPR012599">
    <property type="entry name" value="Propeptide_C1A"/>
</dbReference>
<protein>
    <recommendedName>
        <fullName evidence="8">Peptidase C1A papain C-terminal domain-containing protein</fullName>
    </recommendedName>
</protein>
<dbReference type="EMBL" id="JARKHS020000391">
    <property type="protein sequence ID" value="KAK8788886.1"/>
    <property type="molecule type" value="Genomic_DNA"/>
</dbReference>
<dbReference type="SUPFAM" id="SSF54001">
    <property type="entry name" value="Cysteine proteinases"/>
    <property type="match status" value="1"/>
</dbReference>
<dbReference type="Proteomes" id="UP001321473">
    <property type="component" value="Unassembled WGS sequence"/>
</dbReference>
<reference evidence="9 10" key="1">
    <citation type="journal article" date="2023" name="Arcadia Sci">
        <title>De novo assembly of a long-read Amblyomma americanum tick genome.</title>
        <authorList>
            <person name="Chou S."/>
            <person name="Poskanzer K.E."/>
            <person name="Rollins M."/>
            <person name="Thuy-Boun P.S."/>
        </authorList>
    </citation>
    <scope>NUCLEOTIDE SEQUENCE [LARGE SCALE GENOMIC DNA]</scope>
    <source>
        <strain evidence="9">F_SG_1</strain>
        <tissue evidence="9">Salivary glands</tissue>
    </source>
</reference>
<accession>A0AAQ4FP87</accession>
<dbReference type="SMART" id="SM00645">
    <property type="entry name" value="Pept_C1"/>
    <property type="match status" value="1"/>
</dbReference>
<evidence type="ECO:0000313" key="10">
    <source>
        <dbReference type="Proteomes" id="UP001321473"/>
    </source>
</evidence>
<dbReference type="FunFam" id="3.90.70.10:FF:000031">
    <property type="entry name" value="Cathepsin B"/>
    <property type="match status" value="1"/>
</dbReference>
<sequence length="309" mass="34140">MILYINRLNTTWKAGHNPGYDNPEDVRPLLGVRPENALYRLPERTLDVNALPSLPENFDARERWPDCPTIREVRDQGSCGSCWAFGAVEAMSDRTCIHSPAGKPRVNVHLAADDVLSCCKDCGAGCNGGFPGAAWSYWVHKGIVTGGNYDSDKGCMPYPIKACDHHVNGTLGPCDKTIPPTPRCVRMCRKGYNVDFMDDKHYGSHAYSVPSSAKQIQAEIMMNGPVEADFTVYEDFLAYKSGVYQRHTDSELGGHAIRLLGWGVENGVPYWLAANSWNTEWGDKGFFKILRGSNECGIESDVVAGLPKY</sequence>
<gene>
    <name evidence="9" type="ORF">V5799_021339</name>
</gene>
<keyword evidence="5" id="KW-0788">Thiol protease</keyword>
<proteinExistence type="inferred from homology"/>
<dbReference type="InterPro" id="IPR038765">
    <property type="entry name" value="Papain-like_cys_pep_sf"/>
</dbReference>
<evidence type="ECO:0000259" key="8">
    <source>
        <dbReference type="SMART" id="SM00645"/>
    </source>
</evidence>
<organism evidence="9 10">
    <name type="scientific">Amblyomma americanum</name>
    <name type="common">Lone star tick</name>
    <dbReference type="NCBI Taxonomy" id="6943"/>
    <lineage>
        <taxon>Eukaryota</taxon>
        <taxon>Metazoa</taxon>
        <taxon>Ecdysozoa</taxon>
        <taxon>Arthropoda</taxon>
        <taxon>Chelicerata</taxon>
        <taxon>Arachnida</taxon>
        <taxon>Acari</taxon>
        <taxon>Parasitiformes</taxon>
        <taxon>Ixodida</taxon>
        <taxon>Ixodoidea</taxon>
        <taxon>Ixodidae</taxon>
        <taxon>Amblyomminae</taxon>
        <taxon>Amblyomma</taxon>
    </lineage>
</organism>
<dbReference type="GO" id="GO:0006508">
    <property type="term" value="P:proteolysis"/>
    <property type="evidence" value="ECO:0007669"/>
    <property type="project" value="UniProtKB-KW"/>
</dbReference>
<keyword evidence="3" id="KW-0732">Signal</keyword>
<evidence type="ECO:0000256" key="6">
    <source>
        <dbReference type="ARBA" id="ARBA00023145"/>
    </source>
</evidence>
<dbReference type="AlphaFoldDB" id="A0AAQ4FP87"/>
<dbReference type="Gene3D" id="3.90.70.10">
    <property type="entry name" value="Cysteine proteinases"/>
    <property type="match status" value="1"/>
</dbReference>
<keyword evidence="2" id="KW-0645">Protease</keyword>
<feature type="domain" description="Peptidase C1A papain C-terminal" evidence="8">
    <location>
        <begin position="54"/>
        <end position="306"/>
    </location>
</feature>
<dbReference type="PROSITE" id="PS00639">
    <property type="entry name" value="THIOL_PROTEASE_HIS"/>
    <property type="match status" value="1"/>
</dbReference>
<dbReference type="PROSITE" id="PS00640">
    <property type="entry name" value="THIOL_PROTEASE_ASN"/>
    <property type="match status" value="1"/>
</dbReference>
<keyword evidence="4" id="KW-0378">Hydrolase</keyword>
<name>A0AAQ4FP87_AMBAM</name>
<dbReference type="CDD" id="cd02620">
    <property type="entry name" value="Peptidase_C1A_CathepsinB"/>
    <property type="match status" value="1"/>
</dbReference>
<evidence type="ECO:0000256" key="3">
    <source>
        <dbReference type="ARBA" id="ARBA00022729"/>
    </source>
</evidence>
<evidence type="ECO:0000313" key="9">
    <source>
        <dbReference type="EMBL" id="KAK8788886.1"/>
    </source>
</evidence>
<comment type="similarity">
    <text evidence="1">Belongs to the peptidase C1 family.</text>
</comment>
<dbReference type="InterPro" id="IPR013128">
    <property type="entry name" value="Peptidase_C1A"/>
</dbReference>